<feature type="region of interest" description="Disordered" evidence="1">
    <location>
        <begin position="535"/>
        <end position="557"/>
    </location>
</feature>
<comment type="caution">
    <text evidence="2">The sequence shown here is derived from an EMBL/GenBank/DDBJ whole genome shotgun (WGS) entry which is preliminary data.</text>
</comment>
<protein>
    <submittedName>
        <fullName evidence="2">Uncharacterized protein</fullName>
    </submittedName>
</protein>
<evidence type="ECO:0000256" key="1">
    <source>
        <dbReference type="SAM" id="MobiDB-lite"/>
    </source>
</evidence>
<evidence type="ECO:0000313" key="3">
    <source>
        <dbReference type="Proteomes" id="UP001175226"/>
    </source>
</evidence>
<evidence type="ECO:0000313" key="2">
    <source>
        <dbReference type="EMBL" id="KAK0435759.1"/>
    </source>
</evidence>
<gene>
    <name evidence="2" type="ORF">EV421DRAFT_2022386</name>
</gene>
<dbReference type="EMBL" id="JAUEPT010000060">
    <property type="protein sequence ID" value="KAK0435759.1"/>
    <property type="molecule type" value="Genomic_DNA"/>
</dbReference>
<sequence>MSYFEDWWKDYLGYGSYERCRDIWVRYHHLNSVSYLLFYFTITPLPTPSDAKDQGRQRTKSDSERAGNRDATTWDIVCMLNGAAGSSYAIVARFPVYFAPARGQDTIRTNKNLKTRPHSADSLATHDLAQPSTSASTYTATPPCLLERKHRINDNDGRGQEAGVNIKFAPSLAFRILGPSLTVPVNYDKIIKDIAKGSHLSSVNAPEPSRYGSLILDAHNFSLFLTKLQKIELLVLNSEIGMAKYTGSQLVSPAITSINSILLALRSSSSAELFTISFQTMSKPKEAEPAPTLIATCPRNMIAVDNSSSVASAIVNEHTYYSINVLAPANFLRHNIALPAPIAENIQPLASSHRIGWQILILITDLWGCSFRDISHPGTIELGVFSFLVERILLKVCGVFAVGRLLATDLYDLSLGTVSTGAFKPCDSSHSLRVLERELAAYLHPFNVSTARNPSSSYLQSCDGVQHLRSHQKASGTSRASFVIMKKVIAIIMEGDRAFARLNGERGFLRFSRQIRGKHTTPTINLQILSPSVREQMGGSLTKSSTRDARRPLRPRT</sequence>
<accession>A0AA39J6L7</accession>
<organism evidence="2 3">
    <name type="scientific">Armillaria borealis</name>
    <dbReference type="NCBI Taxonomy" id="47425"/>
    <lineage>
        <taxon>Eukaryota</taxon>
        <taxon>Fungi</taxon>
        <taxon>Dikarya</taxon>
        <taxon>Basidiomycota</taxon>
        <taxon>Agaricomycotina</taxon>
        <taxon>Agaricomycetes</taxon>
        <taxon>Agaricomycetidae</taxon>
        <taxon>Agaricales</taxon>
        <taxon>Marasmiineae</taxon>
        <taxon>Physalacriaceae</taxon>
        <taxon>Armillaria</taxon>
    </lineage>
</organism>
<reference evidence="2" key="1">
    <citation type="submission" date="2023-06" db="EMBL/GenBank/DDBJ databases">
        <authorList>
            <consortium name="Lawrence Berkeley National Laboratory"/>
            <person name="Ahrendt S."/>
            <person name="Sahu N."/>
            <person name="Indic B."/>
            <person name="Wong-Bajracharya J."/>
            <person name="Merenyi Z."/>
            <person name="Ke H.-M."/>
            <person name="Monk M."/>
            <person name="Kocsube S."/>
            <person name="Drula E."/>
            <person name="Lipzen A."/>
            <person name="Balint B."/>
            <person name="Henrissat B."/>
            <person name="Andreopoulos B."/>
            <person name="Martin F.M."/>
            <person name="Harder C.B."/>
            <person name="Rigling D."/>
            <person name="Ford K.L."/>
            <person name="Foster G.D."/>
            <person name="Pangilinan J."/>
            <person name="Papanicolaou A."/>
            <person name="Barry K."/>
            <person name="LaButti K."/>
            <person name="Viragh M."/>
            <person name="Koriabine M."/>
            <person name="Yan M."/>
            <person name="Riley R."/>
            <person name="Champramary S."/>
            <person name="Plett K.L."/>
            <person name="Tsai I.J."/>
            <person name="Slot J."/>
            <person name="Sipos G."/>
            <person name="Plett J."/>
            <person name="Nagy L.G."/>
            <person name="Grigoriev I.V."/>
        </authorList>
    </citation>
    <scope>NUCLEOTIDE SEQUENCE</scope>
    <source>
        <strain evidence="2">FPL87.14</strain>
    </source>
</reference>
<dbReference type="AlphaFoldDB" id="A0AA39J6L7"/>
<name>A0AA39J6L7_9AGAR</name>
<keyword evidence="3" id="KW-1185">Reference proteome</keyword>
<proteinExistence type="predicted"/>
<dbReference type="Proteomes" id="UP001175226">
    <property type="component" value="Unassembled WGS sequence"/>
</dbReference>